<dbReference type="GO" id="GO:0005524">
    <property type="term" value="F:ATP binding"/>
    <property type="evidence" value="ECO:0007669"/>
    <property type="project" value="UniProtKB-KW"/>
</dbReference>
<evidence type="ECO:0000256" key="7">
    <source>
        <dbReference type="SAM" id="Phobius"/>
    </source>
</evidence>
<dbReference type="GO" id="GO:0016887">
    <property type="term" value="F:ATP hydrolysis activity"/>
    <property type="evidence" value="ECO:0007669"/>
    <property type="project" value="InterPro"/>
</dbReference>
<dbReference type="CDD" id="cd03228">
    <property type="entry name" value="ABCC_MRP_Like"/>
    <property type="match status" value="1"/>
</dbReference>
<feature type="transmembrane region" description="Helical" evidence="7">
    <location>
        <begin position="286"/>
        <end position="304"/>
    </location>
</feature>
<dbReference type="InterPro" id="IPR017871">
    <property type="entry name" value="ABC_transporter-like_CS"/>
</dbReference>
<dbReference type="SUPFAM" id="SSF90123">
    <property type="entry name" value="ABC transporter transmembrane region"/>
    <property type="match status" value="1"/>
</dbReference>
<organism evidence="10 11">
    <name type="scientific">Mycetocola manganoxydans</name>
    <dbReference type="NCBI Taxonomy" id="699879"/>
    <lineage>
        <taxon>Bacteria</taxon>
        <taxon>Bacillati</taxon>
        <taxon>Actinomycetota</taxon>
        <taxon>Actinomycetes</taxon>
        <taxon>Micrococcales</taxon>
        <taxon>Microbacteriaceae</taxon>
        <taxon>Mycetocola</taxon>
    </lineage>
</organism>
<keyword evidence="5 7" id="KW-1133">Transmembrane helix</keyword>
<evidence type="ECO:0000256" key="3">
    <source>
        <dbReference type="ARBA" id="ARBA00022741"/>
    </source>
</evidence>
<evidence type="ECO:0000256" key="2">
    <source>
        <dbReference type="ARBA" id="ARBA00022692"/>
    </source>
</evidence>
<dbReference type="Gene3D" id="1.20.1560.10">
    <property type="entry name" value="ABC transporter type 1, transmembrane domain"/>
    <property type="match status" value="1"/>
</dbReference>
<dbReference type="PANTHER" id="PTHR24221:SF590">
    <property type="entry name" value="COMPONENT LINKED WITH THE ASSEMBLY OF CYTOCHROME' TRANSPORT TRANSMEMBRANE ATP-BINDING PROTEIN ABC TRANSPORTER CYDD-RELATED"/>
    <property type="match status" value="1"/>
</dbReference>
<dbReference type="EMBL" id="RCUV01000007">
    <property type="protein sequence ID" value="RLP71714.1"/>
    <property type="molecule type" value="Genomic_DNA"/>
</dbReference>
<dbReference type="PROSITE" id="PS00211">
    <property type="entry name" value="ABC_TRANSPORTER_1"/>
    <property type="match status" value="1"/>
</dbReference>
<dbReference type="Pfam" id="PF00005">
    <property type="entry name" value="ABC_tran"/>
    <property type="match status" value="1"/>
</dbReference>
<proteinExistence type="predicted"/>
<gene>
    <name evidence="10" type="primary">cydD</name>
    <name evidence="10" type="ORF">D9V29_07625</name>
</gene>
<dbReference type="InterPro" id="IPR014216">
    <property type="entry name" value="ABC_transptr_CydD"/>
</dbReference>
<feature type="domain" description="ABC transmembrane type-1" evidence="9">
    <location>
        <begin position="38"/>
        <end position="318"/>
    </location>
</feature>
<reference evidence="10 11" key="1">
    <citation type="submission" date="2018-10" db="EMBL/GenBank/DDBJ databases">
        <authorList>
            <person name="Li J."/>
        </authorList>
    </citation>
    <scope>NUCLEOTIDE SEQUENCE [LARGE SCALE GENOMIC DNA]</scope>
    <source>
        <strain evidence="10 11">CCTCC AB209002</strain>
    </source>
</reference>
<keyword evidence="11" id="KW-1185">Reference proteome</keyword>
<feature type="domain" description="ABC transporter" evidence="8">
    <location>
        <begin position="354"/>
        <end position="564"/>
    </location>
</feature>
<dbReference type="GO" id="GO:0140359">
    <property type="term" value="F:ABC-type transporter activity"/>
    <property type="evidence" value="ECO:0007669"/>
    <property type="project" value="InterPro"/>
</dbReference>
<feature type="transmembrane region" description="Helical" evidence="7">
    <location>
        <begin position="33"/>
        <end position="56"/>
    </location>
</feature>
<evidence type="ECO:0000259" key="9">
    <source>
        <dbReference type="PROSITE" id="PS50929"/>
    </source>
</evidence>
<keyword evidence="2 7" id="KW-0812">Transmembrane</keyword>
<keyword evidence="3" id="KW-0547">Nucleotide-binding</keyword>
<dbReference type="PROSITE" id="PS50893">
    <property type="entry name" value="ABC_TRANSPORTER_2"/>
    <property type="match status" value="1"/>
</dbReference>
<protein>
    <submittedName>
        <fullName evidence="10">Thiol reductant ABC exporter subunit CydD</fullName>
    </submittedName>
</protein>
<dbReference type="GO" id="GO:0005886">
    <property type="term" value="C:plasma membrane"/>
    <property type="evidence" value="ECO:0007669"/>
    <property type="project" value="UniProtKB-SubCell"/>
</dbReference>
<dbReference type="InterPro" id="IPR003593">
    <property type="entry name" value="AAA+_ATPase"/>
</dbReference>
<feature type="transmembrane region" description="Helical" evidence="7">
    <location>
        <begin position="176"/>
        <end position="196"/>
    </location>
</feature>
<dbReference type="InterPro" id="IPR027417">
    <property type="entry name" value="P-loop_NTPase"/>
</dbReference>
<feature type="transmembrane region" description="Helical" evidence="7">
    <location>
        <begin position="150"/>
        <end position="170"/>
    </location>
</feature>
<evidence type="ECO:0000259" key="8">
    <source>
        <dbReference type="PROSITE" id="PS50893"/>
    </source>
</evidence>
<keyword evidence="4" id="KW-0067">ATP-binding</keyword>
<dbReference type="Pfam" id="PF00664">
    <property type="entry name" value="ABC_membrane"/>
    <property type="match status" value="1"/>
</dbReference>
<evidence type="ECO:0000313" key="10">
    <source>
        <dbReference type="EMBL" id="RLP71714.1"/>
    </source>
</evidence>
<dbReference type="OrthoDB" id="9806127at2"/>
<keyword evidence="6 7" id="KW-0472">Membrane</keyword>
<dbReference type="InterPro" id="IPR036640">
    <property type="entry name" value="ABC1_TM_sf"/>
</dbReference>
<dbReference type="InterPro" id="IPR039421">
    <property type="entry name" value="Type_1_exporter"/>
</dbReference>
<dbReference type="Gene3D" id="3.40.50.300">
    <property type="entry name" value="P-loop containing nucleotide triphosphate hydrolases"/>
    <property type="match status" value="1"/>
</dbReference>
<evidence type="ECO:0000256" key="5">
    <source>
        <dbReference type="ARBA" id="ARBA00022989"/>
    </source>
</evidence>
<dbReference type="AlphaFoldDB" id="A0A3L6ZUZ8"/>
<dbReference type="GO" id="GO:0042883">
    <property type="term" value="P:cysteine transport"/>
    <property type="evidence" value="ECO:0007669"/>
    <property type="project" value="InterPro"/>
</dbReference>
<dbReference type="NCBIfam" id="TIGR02857">
    <property type="entry name" value="CydD"/>
    <property type="match status" value="1"/>
</dbReference>
<comment type="subcellular location">
    <subcellularLocation>
        <location evidence="1">Cell membrane</location>
        <topology evidence="1">Multi-pass membrane protein</topology>
    </subcellularLocation>
</comment>
<accession>A0A3L6ZUZ8</accession>
<evidence type="ECO:0000256" key="6">
    <source>
        <dbReference type="ARBA" id="ARBA00023136"/>
    </source>
</evidence>
<sequence length="565" mass="59064">MPARSPFPTQRTNLIPVRPLDPRLLRYAVSARWFLVSGAVIGAATAACIVAFAWLVTVCVTGAIDGRSLEDLLPELGALVGVALARAGLVYARDLVAARGAARVKSELRLGVLDAVRRLGPAWLVRHSGGRIATLLGRGMDALDDYFSKYLPQLILTVIVTPVMVGVIFLQDWVSAIFILVTLPLIPLFMVLIGWATQAVQRRQWEVLGDLSTSFVDTLGGLATLKIFGRERRLVDRMRTITRDYRVQTMRVLRVSFLSSFALELAASLSVALVAVSIGLRLVDGSLALSVGLFVLLLAPEAFLPLRQVGTNFHAAAEGVAAAEDAFAVLDEAARIPTDTAASVASAPHASGSLALHGVSVDYGEGPVLAPVTAEFPQRSITVIAGPSGAGKSSLFAAILGFAASSGTITLDGNAVPAAGRERPWLAWTGQRPALVAGTVAENVALGSPSVDQELARRALDLAAAADIDLGTVVGVAGSGLSGGQSQRVGIARAIYRSLQKNCSVVLLDEPSSALDSATEAVLLDGLRTLADGGPAVVVISHRRAVIDRADAVVPVQSTLLAGVR</sequence>
<dbReference type="Proteomes" id="UP000270299">
    <property type="component" value="Unassembled WGS sequence"/>
</dbReference>
<evidence type="ECO:0000256" key="4">
    <source>
        <dbReference type="ARBA" id="ARBA00022840"/>
    </source>
</evidence>
<dbReference type="CDD" id="cd18584">
    <property type="entry name" value="ABC_6TM_AarD_CydD"/>
    <property type="match status" value="1"/>
</dbReference>
<evidence type="ECO:0000313" key="11">
    <source>
        <dbReference type="Proteomes" id="UP000270299"/>
    </source>
</evidence>
<dbReference type="InterPro" id="IPR011527">
    <property type="entry name" value="ABC1_TM_dom"/>
</dbReference>
<dbReference type="SMART" id="SM00382">
    <property type="entry name" value="AAA"/>
    <property type="match status" value="1"/>
</dbReference>
<comment type="caution">
    <text evidence="10">The sequence shown here is derived from an EMBL/GenBank/DDBJ whole genome shotgun (WGS) entry which is preliminary data.</text>
</comment>
<dbReference type="InterPro" id="IPR003439">
    <property type="entry name" value="ABC_transporter-like_ATP-bd"/>
</dbReference>
<evidence type="ECO:0000256" key="1">
    <source>
        <dbReference type="ARBA" id="ARBA00004651"/>
    </source>
</evidence>
<name>A0A3L6ZUZ8_9MICO</name>
<dbReference type="PANTHER" id="PTHR24221">
    <property type="entry name" value="ATP-BINDING CASSETTE SUB-FAMILY B"/>
    <property type="match status" value="1"/>
</dbReference>
<feature type="transmembrane region" description="Helical" evidence="7">
    <location>
        <begin position="255"/>
        <end position="280"/>
    </location>
</feature>
<dbReference type="PROSITE" id="PS50929">
    <property type="entry name" value="ABC_TM1F"/>
    <property type="match status" value="1"/>
</dbReference>
<dbReference type="SUPFAM" id="SSF52540">
    <property type="entry name" value="P-loop containing nucleoside triphosphate hydrolases"/>
    <property type="match status" value="1"/>
</dbReference>